<evidence type="ECO:0000256" key="6">
    <source>
        <dbReference type="ARBA" id="ARBA00023136"/>
    </source>
</evidence>
<protein>
    <submittedName>
        <fullName evidence="7">Uncharacterized protein</fullName>
    </submittedName>
</protein>
<evidence type="ECO:0000313" key="8">
    <source>
        <dbReference type="Proteomes" id="UP000829685"/>
    </source>
</evidence>
<keyword evidence="4" id="KW-1133">Transmembrane helix</keyword>
<dbReference type="CDD" id="cd22888">
    <property type="entry name" value="CcO_VIIa_fungal"/>
    <property type="match status" value="1"/>
</dbReference>
<organism evidence="7 8">
    <name type="scientific">Neoarthrinium moseri</name>
    <dbReference type="NCBI Taxonomy" id="1658444"/>
    <lineage>
        <taxon>Eukaryota</taxon>
        <taxon>Fungi</taxon>
        <taxon>Dikarya</taxon>
        <taxon>Ascomycota</taxon>
        <taxon>Pezizomycotina</taxon>
        <taxon>Sordariomycetes</taxon>
        <taxon>Xylariomycetidae</taxon>
        <taxon>Amphisphaeriales</taxon>
        <taxon>Apiosporaceae</taxon>
        <taxon>Neoarthrinium</taxon>
    </lineage>
</organism>
<evidence type="ECO:0000256" key="4">
    <source>
        <dbReference type="ARBA" id="ARBA00022989"/>
    </source>
</evidence>
<dbReference type="GO" id="GO:0005743">
    <property type="term" value="C:mitochondrial inner membrane"/>
    <property type="evidence" value="ECO:0007669"/>
    <property type="project" value="UniProtKB-SubCell"/>
</dbReference>
<keyword evidence="8" id="KW-1185">Reference proteome</keyword>
<dbReference type="Proteomes" id="UP000829685">
    <property type="component" value="Unassembled WGS sequence"/>
</dbReference>
<name>A0A9P9WUJ6_9PEZI</name>
<evidence type="ECO:0000256" key="2">
    <source>
        <dbReference type="ARBA" id="ARBA00022692"/>
    </source>
</evidence>
<dbReference type="EMBL" id="JAFIMR010000004">
    <property type="protein sequence ID" value="KAI1879216.1"/>
    <property type="molecule type" value="Genomic_DNA"/>
</dbReference>
<dbReference type="GO" id="GO:0006123">
    <property type="term" value="P:mitochondrial electron transport, cytochrome c to oxygen"/>
    <property type="evidence" value="ECO:0007669"/>
    <property type="project" value="TreeGrafter"/>
</dbReference>
<dbReference type="GO" id="GO:0004129">
    <property type="term" value="F:cytochrome-c oxidase activity"/>
    <property type="evidence" value="ECO:0007669"/>
    <property type="project" value="TreeGrafter"/>
</dbReference>
<comment type="subcellular location">
    <subcellularLocation>
        <location evidence="1">Mitochondrion inner membrane</location>
    </subcellularLocation>
</comment>
<keyword evidence="2" id="KW-0812">Transmembrane</keyword>
<accession>A0A9P9WUJ6</accession>
<evidence type="ECO:0000256" key="3">
    <source>
        <dbReference type="ARBA" id="ARBA00022792"/>
    </source>
</evidence>
<sequence length="80" mass="8705">MAAIKPITGMLKKGLITDLSIALGTHFLVPSDDLSSTTALGRIGAVMGSLFWHGYHMPRTIARDNFYSALEKERATKQGQ</sequence>
<proteinExistence type="predicted"/>
<evidence type="ECO:0000256" key="5">
    <source>
        <dbReference type="ARBA" id="ARBA00023128"/>
    </source>
</evidence>
<evidence type="ECO:0000313" key="7">
    <source>
        <dbReference type="EMBL" id="KAI1879216.1"/>
    </source>
</evidence>
<comment type="caution">
    <text evidence="7">The sequence shown here is derived from an EMBL/GenBank/DDBJ whole genome shotgun (WGS) entry which is preliminary data.</text>
</comment>
<dbReference type="PANTHER" id="PTHR28264:SF1">
    <property type="entry name" value="CYTOCHROME C OXIDASE SUBUNIT 6C"/>
    <property type="match status" value="1"/>
</dbReference>
<keyword evidence="3" id="KW-0999">Mitochondrion inner membrane</keyword>
<keyword evidence="6" id="KW-0472">Membrane</keyword>
<keyword evidence="5" id="KW-0496">Mitochondrion</keyword>
<reference evidence="7" key="1">
    <citation type="submission" date="2021-03" db="EMBL/GenBank/DDBJ databases">
        <title>Revisited historic fungal species revealed as producer of novel bioactive compounds through whole genome sequencing and comparative genomics.</title>
        <authorList>
            <person name="Vignolle G.A."/>
            <person name="Hochenegger N."/>
            <person name="Mach R.L."/>
            <person name="Mach-Aigner A.R."/>
            <person name="Javad Rahimi M."/>
            <person name="Salim K.A."/>
            <person name="Chan C.M."/>
            <person name="Lim L.B.L."/>
            <person name="Cai F."/>
            <person name="Druzhinina I.S."/>
            <person name="U'Ren J.M."/>
            <person name="Derntl C."/>
        </authorList>
    </citation>
    <scope>NUCLEOTIDE SEQUENCE</scope>
    <source>
        <strain evidence="7">TUCIM 5799</strain>
    </source>
</reference>
<evidence type="ECO:0000256" key="1">
    <source>
        <dbReference type="ARBA" id="ARBA00004273"/>
    </source>
</evidence>
<dbReference type="AlphaFoldDB" id="A0A9P9WUJ6"/>
<gene>
    <name evidence="7" type="ORF">JX265_002170</name>
</gene>
<dbReference type="PANTHER" id="PTHR28264">
    <property type="entry name" value="CYTOCHROME C OXIDASE SUBUNIT 7A"/>
    <property type="match status" value="1"/>
</dbReference>